<evidence type="ECO:0000313" key="3">
    <source>
        <dbReference type="Proteomes" id="UP000325134"/>
    </source>
</evidence>
<organism evidence="2 3">
    <name type="scientific">Ruegeria intermedia</name>
    <dbReference type="NCBI Taxonomy" id="996115"/>
    <lineage>
        <taxon>Bacteria</taxon>
        <taxon>Pseudomonadati</taxon>
        <taxon>Pseudomonadota</taxon>
        <taxon>Alphaproteobacteria</taxon>
        <taxon>Rhodobacterales</taxon>
        <taxon>Roseobacteraceae</taxon>
        <taxon>Ruegeria</taxon>
    </lineage>
</organism>
<dbReference type="AlphaFoldDB" id="A0A1M4ZXE4"/>
<dbReference type="OrthoDB" id="7872359at2"/>
<protein>
    <submittedName>
        <fullName evidence="2">Uncharacterized protein</fullName>
    </submittedName>
</protein>
<dbReference type="RefSeq" id="WP_149776775.1">
    <property type="nucleotide sequence ID" value="NZ_FQVK01000022.1"/>
</dbReference>
<proteinExistence type="predicted"/>
<keyword evidence="3" id="KW-1185">Reference proteome</keyword>
<feature type="region of interest" description="Disordered" evidence="1">
    <location>
        <begin position="63"/>
        <end position="82"/>
    </location>
</feature>
<name>A0A1M4ZXE4_9RHOB</name>
<accession>A0A1M4ZXE4</accession>
<evidence type="ECO:0000313" key="2">
    <source>
        <dbReference type="EMBL" id="SHF22691.1"/>
    </source>
</evidence>
<dbReference type="Proteomes" id="UP000325134">
    <property type="component" value="Unassembled WGS sequence"/>
</dbReference>
<dbReference type="EMBL" id="FQVK01000022">
    <property type="protein sequence ID" value="SHF22691.1"/>
    <property type="molecule type" value="Genomic_DNA"/>
</dbReference>
<sequence length="82" mass="8859">MKPLPVLFLVALAAGCTNIPELQGREAAAVTDAPYPRLIPLDEALGPPVDVVSEAADLSKNLTERKKSLRQRANRLQNTPID</sequence>
<reference evidence="2 3" key="1">
    <citation type="submission" date="2016-11" db="EMBL/GenBank/DDBJ databases">
        <authorList>
            <person name="Varghese N."/>
            <person name="Submissions S."/>
        </authorList>
    </citation>
    <scope>NUCLEOTIDE SEQUENCE [LARGE SCALE GENOMIC DNA]</scope>
    <source>
        <strain evidence="2 3">DSM 29341</strain>
    </source>
</reference>
<evidence type="ECO:0000256" key="1">
    <source>
        <dbReference type="SAM" id="MobiDB-lite"/>
    </source>
</evidence>
<dbReference type="PROSITE" id="PS51257">
    <property type="entry name" value="PROKAR_LIPOPROTEIN"/>
    <property type="match status" value="1"/>
</dbReference>
<gene>
    <name evidence="2" type="ORF">SAMN05444279_12231</name>
</gene>